<gene>
    <name evidence="1" type="ORF">TGDOM2_312050B</name>
</gene>
<dbReference type="EMBL" id="AHZU02000443">
    <property type="protein sequence ID" value="KFG44248.1"/>
    <property type="molecule type" value="Genomic_DNA"/>
</dbReference>
<comment type="caution">
    <text evidence="1">The sequence shown here is derived from an EMBL/GenBank/DDBJ whole genome shotgun (WGS) entry which is preliminary data.</text>
</comment>
<organism evidence="1 2">
    <name type="scientific">Toxoplasma gondii GAB2-2007-GAL-DOM2</name>
    <dbReference type="NCBI Taxonomy" id="1130820"/>
    <lineage>
        <taxon>Eukaryota</taxon>
        <taxon>Sar</taxon>
        <taxon>Alveolata</taxon>
        <taxon>Apicomplexa</taxon>
        <taxon>Conoidasida</taxon>
        <taxon>Coccidia</taxon>
        <taxon>Eucoccidiorida</taxon>
        <taxon>Eimeriorina</taxon>
        <taxon>Sarcocystidae</taxon>
        <taxon>Toxoplasma</taxon>
    </lineage>
</organism>
<accession>A0A086KIN0</accession>
<protein>
    <submittedName>
        <fullName evidence="1">Putative small GTPase Rab2</fullName>
    </submittedName>
</protein>
<reference evidence="1 2" key="1">
    <citation type="submission" date="2014-02" db="EMBL/GenBank/DDBJ databases">
        <authorList>
            <person name="Sibley D."/>
            <person name="Venepally P."/>
            <person name="Karamycheva S."/>
            <person name="Hadjithomas M."/>
            <person name="Khan A."/>
            <person name="Brunk B."/>
            <person name="Roos D."/>
            <person name="Caler E."/>
            <person name="Lorenzi H."/>
        </authorList>
    </citation>
    <scope>NUCLEOTIDE SEQUENCE [LARGE SCALE GENOMIC DNA]</scope>
    <source>
        <strain evidence="1 2">GAB2-2007-GAL-DOM2</strain>
    </source>
</reference>
<dbReference type="Proteomes" id="UP000028837">
    <property type="component" value="Unassembled WGS sequence"/>
</dbReference>
<evidence type="ECO:0000313" key="2">
    <source>
        <dbReference type="Proteomes" id="UP000028837"/>
    </source>
</evidence>
<proteinExistence type="predicted"/>
<evidence type="ECO:0000313" key="1">
    <source>
        <dbReference type="EMBL" id="KFG44248.1"/>
    </source>
</evidence>
<name>A0A086KIN0_TOXGO</name>
<sequence>QPRSLAEQRSASCC</sequence>
<feature type="non-terminal residue" evidence="1">
    <location>
        <position position="1"/>
    </location>
</feature>
<dbReference type="VEuPathDB" id="ToxoDB:TGDOM2_312050B"/>